<name>A0A1U9ZXT6_9ACTN</name>
<evidence type="ECO:0000313" key="2">
    <source>
        <dbReference type="Proteomes" id="UP000190797"/>
    </source>
</evidence>
<accession>A0A1U9ZXT6</accession>
<keyword evidence="2" id="KW-1185">Reference proteome</keyword>
<dbReference type="KEGG" id="noa:BKM31_16015"/>
<dbReference type="STRING" id="1909395.BKM31_16015"/>
<gene>
    <name evidence="1" type="ORF">BKM31_16015</name>
</gene>
<proteinExistence type="predicted"/>
<sequence length="123" mass="13399">MGPYRVETRSESFYLTAPKERLTNTAATWSIPAEDVSCVLAALNQIVGQPHSGYSAWLRGGRQITGDHPMPAGDYPATSDGQRVTLSGPAYLTDRAEGTWPYNSIELGYDAVEPLRDALQAVR</sequence>
<evidence type="ECO:0000313" key="1">
    <source>
        <dbReference type="EMBL" id="AQZ62765.1"/>
    </source>
</evidence>
<dbReference type="Proteomes" id="UP000190797">
    <property type="component" value="Chromosome"/>
</dbReference>
<dbReference type="AlphaFoldDB" id="A0A1U9ZXT6"/>
<dbReference type="EMBL" id="CP017717">
    <property type="protein sequence ID" value="AQZ62765.1"/>
    <property type="molecule type" value="Genomic_DNA"/>
</dbReference>
<protein>
    <submittedName>
        <fullName evidence="1">Uncharacterized protein</fullName>
    </submittedName>
</protein>
<organism evidence="1 2">
    <name type="scientific">[Actinomadura] parvosata subsp. kistnae</name>
    <dbReference type="NCBI Taxonomy" id="1909395"/>
    <lineage>
        <taxon>Bacteria</taxon>
        <taxon>Bacillati</taxon>
        <taxon>Actinomycetota</taxon>
        <taxon>Actinomycetes</taxon>
        <taxon>Streptosporangiales</taxon>
        <taxon>Streptosporangiaceae</taxon>
        <taxon>Nonomuraea</taxon>
    </lineage>
</organism>
<reference evidence="2" key="1">
    <citation type="journal article" date="2017" name="Med. Chem. Commun.">
        <title>Nonomuraea sp. ATCC 55076 harbours the largest actinomycete chromosome to date and the kistamicin biosynthetic gene cluster.</title>
        <authorList>
            <person name="Nazari B."/>
            <person name="Forneris C.C."/>
            <person name="Gibson M.I."/>
            <person name="Moon K."/>
            <person name="Schramma K.R."/>
            <person name="Seyedsayamdost M.R."/>
        </authorList>
    </citation>
    <scope>NUCLEOTIDE SEQUENCE [LARGE SCALE GENOMIC DNA]</scope>
    <source>
        <strain evidence="2">ATCC 55076</strain>
    </source>
</reference>